<name>D2Q556_KRIFD</name>
<protein>
    <submittedName>
        <fullName evidence="2">Uncharacterized protein</fullName>
    </submittedName>
</protein>
<keyword evidence="3" id="KW-1185">Reference proteome</keyword>
<reference evidence="3" key="1">
    <citation type="submission" date="2009-09" db="EMBL/GenBank/DDBJ databases">
        <title>The complete genome of Kribbella flavida DSM 17836.</title>
        <authorList>
            <consortium name="US DOE Joint Genome Institute (JGI-PGF)"/>
            <person name="Lucas S."/>
            <person name="Copeland A."/>
            <person name="Lapidus A."/>
            <person name="Glavina del Rio T."/>
            <person name="Dalin E."/>
            <person name="Tice H."/>
            <person name="Bruce D."/>
            <person name="Goodwin L."/>
            <person name="Pitluck S."/>
            <person name="Kyrpides N."/>
            <person name="Mavromatis K."/>
            <person name="Ivanova N."/>
            <person name="Saunders E."/>
            <person name="Brettin T."/>
            <person name="Detter J.C."/>
            <person name="Han C."/>
            <person name="Larimer F."/>
            <person name="Land M."/>
            <person name="Hauser L."/>
            <person name="Markowitz V."/>
            <person name="Cheng J.-F."/>
            <person name="Hugenholtz P."/>
            <person name="Woyke T."/>
            <person name="Wu D."/>
            <person name="Pukall R."/>
            <person name="Klenk H.-P."/>
            <person name="Eisen J.A."/>
        </authorList>
    </citation>
    <scope>NUCLEOTIDE SEQUENCE [LARGE SCALE GENOMIC DNA]</scope>
    <source>
        <strain evidence="3">DSM 17836 / JCM 10339 / NBRC 14399</strain>
    </source>
</reference>
<sequence length="234" mass="25363">MDRSAWSAQDRALAWSVGMERWHGALAWSVGRERRQKRALIVAGNTPAFSSAQMTFCIDRTDEGDLALGRHRPPASRSPDCRLAESAILAGDVAFRHRARGDASRGGDGSRPRRDPGQPAAPSHTRANARRDRVVLAAENNAPAGDPRDRTAPKRLYALAGFRASRVPACPFRVKRAAPVPRERGAPGPPVWGRTRYHLNRAALGTGETSPDPRGASCFTWNVSGRPALWHGAG</sequence>
<dbReference type="HOGENOM" id="CLU_1183812_0_0_11"/>
<feature type="compositionally biased region" description="Basic and acidic residues" evidence="1">
    <location>
        <begin position="100"/>
        <end position="116"/>
    </location>
</feature>
<evidence type="ECO:0000313" key="3">
    <source>
        <dbReference type="Proteomes" id="UP000007967"/>
    </source>
</evidence>
<feature type="region of interest" description="Disordered" evidence="1">
    <location>
        <begin position="95"/>
        <end position="131"/>
    </location>
</feature>
<dbReference type="AlphaFoldDB" id="D2Q556"/>
<dbReference type="Proteomes" id="UP000007967">
    <property type="component" value="Chromosome"/>
</dbReference>
<dbReference type="EMBL" id="CP001736">
    <property type="protein sequence ID" value="ADB36067.1"/>
    <property type="molecule type" value="Genomic_DNA"/>
</dbReference>
<proteinExistence type="predicted"/>
<accession>D2Q556</accession>
<gene>
    <name evidence="2" type="ordered locus">Kfla_7079</name>
</gene>
<dbReference type="KEGG" id="kfl:Kfla_7079"/>
<organism evidence="2 3">
    <name type="scientific">Kribbella flavida (strain DSM 17836 / JCM 10339 / NBRC 14399)</name>
    <dbReference type="NCBI Taxonomy" id="479435"/>
    <lineage>
        <taxon>Bacteria</taxon>
        <taxon>Bacillati</taxon>
        <taxon>Actinomycetota</taxon>
        <taxon>Actinomycetes</taxon>
        <taxon>Propionibacteriales</taxon>
        <taxon>Kribbellaceae</taxon>
        <taxon>Kribbella</taxon>
    </lineage>
</organism>
<reference evidence="2 3" key="2">
    <citation type="journal article" date="2010" name="Stand. Genomic Sci.">
        <title>Complete genome sequence of Kribbella flavida type strain (IFO 14399).</title>
        <authorList>
            <person name="Pukall R."/>
            <person name="Lapidus A."/>
            <person name="Glavina Del Rio T."/>
            <person name="Copeland A."/>
            <person name="Tice H."/>
            <person name="Cheng J.-F."/>
            <person name="Lucas S."/>
            <person name="Chen F."/>
            <person name="Nolan M."/>
            <person name="LaButti K."/>
            <person name="Pati A."/>
            <person name="Ivanova N."/>
            <person name="Mavrommatis K."/>
            <person name="Mikhailova N."/>
            <person name="Pitluck S."/>
            <person name="Bruce D."/>
            <person name="Goodwin L."/>
            <person name="Land M."/>
            <person name="Hauser L."/>
            <person name="Chang Y.-J."/>
            <person name="Jeffries C.D."/>
            <person name="Chen A."/>
            <person name="Palaniappan K."/>
            <person name="Chain P."/>
            <person name="Rohde M."/>
            <person name="Goeker M."/>
            <person name="Bristow J."/>
            <person name="Eisen J.A."/>
            <person name="Markowitz V."/>
            <person name="Hugenholtz P."/>
            <person name="Kyrpides N.C."/>
            <person name="Klenk H.-P."/>
            <person name="Brettin T."/>
        </authorList>
    </citation>
    <scope>NUCLEOTIDE SEQUENCE [LARGE SCALE GENOMIC DNA]</scope>
    <source>
        <strain evidence="3">DSM 17836 / JCM 10339 / NBRC 14399</strain>
    </source>
</reference>
<evidence type="ECO:0000256" key="1">
    <source>
        <dbReference type="SAM" id="MobiDB-lite"/>
    </source>
</evidence>
<evidence type="ECO:0000313" key="2">
    <source>
        <dbReference type="EMBL" id="ADB36067.1"/>
    </source>
</evidence>